<feature type="domain" description="Major facilitator superfamily (MFS) profile" evidence="8">
    <location>
        <begin position="21"/>
        <end position="464"/>
    </location>
</feature>
<keyword evidence="2" id="KW-0813">Transport</keyword>
<dbReference type="InterPro" id="IPR020846">
    <property type="entry name" value="MFS_dom"/>
</dbReference>
<feature type="transmembrane region" description="Helical" evidence="7">
    <location>
        <begin position="236"/>
        <end position="254"/>
    </location>
</feature>
<gene>
    <name evidence="9" type="ORF">EG850_03110</name>
</gene>
<sequence length="472" mass="48232">MTSRNTAAADAAVRPDGRWLVLTAVSLGLLLATLDTSILYIAVPPLTVDLGATTSESLWIINTYPLVMTGLLLGTGTLGDRYGHKRVFQYGIVLFGVASLVAAFSPSPGVLIFARGLLAVGAALMLPATLAIIRVTFGDEKERNFAIAVWSSVSIGGIAFGPLVGGLLLEWFWWGSVFLINVPIVIATFVLTGLYAPKAQESGAVPWDLLSSLLALAGLTGMVAAIKEVTLPDPSAVLLVGAILVSAVSFTLFARRQARLKTPLLDFRIFSNRGVSAGVVAAGLSTFVFAGVGAVTSQHFQTAEGYSPLHSGLLVGCIAVGATVTSLLSGSLLSRIGPRPMLLGGAGLAAVGYAVGALLLPVSLGVFTIALVAAGAGIGVLITVASSTIITNVSPERAGMASGVEEVAYEFGSLLSVTILGSAYASVALTPLGTESSYRTILLMGVTAAVLGLISIAWLLPSRASAVAGNGH</sequence>
<dbReference type="GO" id="GO:0022857">
    <property type="term" value="F:transmembrane transporter activity"/>
    <property type="evidence" value="ECO:0007669"/>
    <property type="project" value="InterPro"/>
</dbReference>
<evidence type="ECO:0000313" key="9">
    <source>
        <dbReference type="EMBL" id="RRJ87858.1"/>
    </source>
</evidence>
<comment type="caution">
    <text evidence="9">The sequence shown here is derived from an EMBL/GenBank/DDBJ whole genome shotgun (WGS) entry which is preliminary data.</text>
</comment>
<dbReference type="InterPro" id="IPR011701">
    <property type="entry name" value="MFS"/>
</dbReference>
<dbReference type="PANTHER" id="PTHR42718">
    <property type="entry name" value="MAJOR FACILITATOR SUPERFAMILY MULTIDRUG TRANSPORTER MFSC"/>
    <property type="match status" value="1"/>
</dbReference>
<evidence type="ECO:0000256" key="5">
    <source>
        <dbReference type="ARBA" id="ARBA00022989"/>
    </source>
</evidence>
<dbReference type="EMBL" id="RQVS01000003">
    <property type="protein sequence ID" value="RRJ87858.1"/>
    <property type="molecule type" value="Genomic_DNA"/>
</dbReference>
<dbReference type="Gene3D" id="1.20.1250.20">
    <property type="entry name" value="MFS general substrate transporter like domains"/>
    <property type="match status" value="1"/>
</dbReference>
<dbReference type="Gene3D" id="1.20.1720.10">
    <property type="entry name" value="Multidrug resistance protein D"/>
    <property type="match status" value="1"/>
</dbReference>
<feature type="transmembrane region" description="Helical" evidence="7">
    <location>
        <begin position="275"/>
        <end position="297"/>
    </location>
</feature>
<dbReference type="AlphaFoldDB" id="A0A3P3W0I7"/>
<dbReference type="CDD" id="cd17321">
    <property type="entry name" value="MFS_MMR_MDR_like"/>
    <property type="match status" value="1"/>
</dbReference>
<keyword evidence="5 7" id="KW-1133">Transmembrane helix</keyword>
<feature type="transmembrane region" description="Helical" evidence="7">
    <location>
        <begin position="309"/>
        <end position="329"/>
    </location>
</feature>
<feature type="transmembrane region" description="Helical" evidence="7">
    <location>
        <begin position="441"/>
        <end position="460"/>
    </location>
</feature>
<dbReference type="Proteomes" id="UP000274391">
    <property type="component" value="Unassembled WGS sequence"/>
</dbReference>
<keyword evidence="4 7" id="KW-0812">Transmembrane</keyword>
<dbReference type="InterPro" id="IPR036259">
    <property type="entry name" value="MFS_trans_sf"/>
</dbReference>
<evidence type="ECO:0000256" key="2">
    <source>
        <dbReference type="ARBA" id="ARBA00022448"/>
    </source>
</evidence>
<feature type="transmembrane region" description="Helical" evidence="7">
    <location>
        <begin position="58"/>
        <end position="75"/>
    </location>
</feature>
<feature type="transmembrane region" description="Helical" evidence="7">
    <location>
        <begin position="145"/>
        <end position="165"/>
    </location>
</feature>
<feature type="transmembrane region" description="Helical" evidence="7">
    <location>
        <begin position="411"/>
        <end position="429"/>
    </location>
</feature>
<feature type="transmembrane region" description="Helical" evidence="7">
    <location>
        <begin position="87"/>
        <end position="106"/>
    </location>
</feature>
<dbReference type="PROSITE" id="PS50850">
    <property type="entry name" value="MFS"/>
    <property type="match status" value="1"/>
</dbReference>
<keyword evidence="6 7" id="KW-0472">Membrane</keyword>
<evidence type="ECO:0000259" key="8">
    <source>
        <dbReference type="PROSITE" id="PS50850"/>
    </source>
</evidence>
<dbReference type="RefSeq" id="WP_124969806.1">
    <property type="nucleotide sequence ID" value="NZ_RQVS01000003.1"/>
</dbReference>
<organism evidence="9 10">
    <name type="scientific">Gulosibacter macacae</name>
    <dbReference type="NCBI Taxonomy" id="2488791"/>
    <lineage>
        <taxon>Bacteria</taxon>
        <taxon>Bacillati</taxon>
        <taxon>Actinomycetota</taxon>
        <taxon>Actinomycetes</taxon>
        <taxon>Micrococcales</taxon>
        <taxon>Microbacteriaceae</taxon>
        <taxon>Gulosibacter</taxon>
    </lineage>
</organism>
<evidence type="ECO:0000256" key="4">
    <source>
        <dbReference type="ARBA" id="ARBA00022692"/>
    </source>
</evidence>
<proteinExistence type="predicted"/>
<dbReference type="PANTHER" id="PTHR42718:SF47">
    <property type="entry name" value="METHYL VIOLOGEN RESISTANCE PROTEIN SMVA"/>
    <property type="match status" value="1"/>
</dbReference>
<keyword evidence="3" id="KW-1003">Cell membrane</keyword>
<dbReference type="OrthoDB" id="9781469at2"/>
<evidence type="ECO:0000313" key="10">
    <source>
        <dbReference type="Proteomes" id="UP000274391"/>
    </source>
</evidence>
<dbReference type="SUPFAM" id="SSF103473">
    <property type="entry name" value="MFS general substrate transporter"/>
    <property type="match status" value="1"/>
</dbReference>
<name>A0A3P3W0I7_9MICO</name>
<accession>A0A3P3W0I7</accession>
<evidence type="ECO:0000256" key="6">
    <source>
        <dbReference type="ARBA" id="ARBA00023136"/>
    </source>
</evidence>
<evidence type="ECO:0000256" key="1">
    <source>
        <dbReference type="ARBA" id="ARBA00004651"/>
    </source>
</evidence>
<dbReference type="GO" id="GO:0005886">
    <property type="term" value="C:plasma membrane"/>
    <property type="evidence" value="ECO:0007669"/>
    <property type="project" value="UniProtKB-SubCell"/>
</dbReference>
<protein>
    <submittedName>
        <fullName evidence="9">MFS transporter</fullName>
    </submittedName>
</protein>
<evidence type="ECO:0000256" key="3">
    <source>
        <dbReference type="ARBA" id="ARBA00022475"/>
    </source>
</evidence>
<keyword evidence="10" id="KW-1185">Reference proteome</keyword>
<comment type="subcellular location">
    <subcellularLocation>
        <location evidence="1">Cell membrane</location>
        <topology evidence="1">Multi-pass membrane protein</topology>
    </subcellularLocation>
</comment>
<evidence type="ECO:0000256" key="7">
    <source>
        <dbReference type="SAM" id="Phobius"/>
    </source>
</evidence>
<feature type="transmembrane region" description="Helical" evidence="7">
    <location>
        <begin position="171"/>
        <end position="195"/>
    </location>
</feature>
<feature type="transmembrane region" description="Helical" evidence="7">
    <location>
        <begin position="112"/>
        <end position="133"/>
    </location>
</feature>
<feature type="transmembrane region" description="Helical" evidence="7">
    <location>
        <begin position="20"/>
        <end position="43"/>
    </location>
</feature>
<feature type="transmembrane region" description="Helical" evidence="7">
    <location>
        <begin position="366"/>
        <end position="390"/>
    </location>
</feature>
<reference evidence="9 10" key="1">
    <citation type="submission" date="2018-11" db="EMBL/GenBank/DDBJ databases">
        <title>YIM 102482-1 draft genome.</title>
        <authorList>
            <person name="Li G."/>
            <person name="Jiang Y."/>
        </authorList>
    </citation>
    <scope>NUCLEOTIDE SEQUENCE [LARGE SCALE GENOMIC DNA]</scope>
    <source>
        <strain evidence="9 10">YIM 102482-1</strain>
    </source>
</reference>
<feature type="transmembrane region" description="Helical" evidence="7">
    <location>
        <begin position="207"/>
        <end position="224"/>
    </location>
</feature>
<dbReference type="Pfam" id="PF07690">
    <property type="entry name" value="MFS_1"/>
    <property type="match status" value="1"/>
</dbReference>
<feature type="transmembrane region" description="Helical" evidence="7">
    <location>
        <begin position="341"/>
        <end position="360"/>
    </location>
</feature>